<evidence type="ECO:0000313" key="1">
    <source>
        <dbReference type="EMBL" id="ABV64020.1"/>
    </source>
</evidence>
<dbReference type="Proteomes" id="UP000001355">
    <property type="component" value="Chromosome"/>
</dbReference>
<organism evidence="1 2">
    <name type="scientific">Bacillus pumilus (strain SAFR-032)</name>
    <dbReference type="NCBI Taxonomy" id="315750"/>
    <lineage>
        <taxon>Bacteria</taxon>
        <taxon>Bacillati</taxon>
        <taxon>Bacillota</taxon>
        <taxon>Bacilli</taxon>
        <taxon>Bacillales</taxon>
        <taxon>Bacillaceae</taxon>
        <taxon>Bacillus</taxon>
    </lineage>
</organism>
<evidence type="ECO:0000313" key="2">
    <source>
        <dbReference type="Proteomes" id="UP000001355"/>
    </source>
</evidence>
<reference evidence="1 2" key="2">
    <citation type="journal article" date="2013" name="Extremophiles">
        <title>An ICEBs1-like element may be associated with the extreme radiation and desiccation resistance of Bacillus pumilus SAFR-032 spores.</title>
        <authorList>
            <person name="Tirumalai M.R."/>
            <person name="Fox G.E."/>
        </authorList>
    </citation>
    <scope>NUCLEOTIDE SEQUENCE [LARGE SCALE GENOMIC DNA]</scope>
    <source>
        <strain evidence="1 2">SAFR-032</strain>
    </source>
</reference>
<gene>
    <name evidence="1" type="ordered locus">BPUM_3368</name>
</gene>
<name>A8FIF3_BACP2</name>
<reference evidence="1 2" key="1">
    <citation type="journal article" date="2007" name="PLoS ONE">
        <title>Paradoxical DNA repair and peroxide resistance gene conservation in Bacillus pumilus SAFR-032.</title>
        <authorList>
            <person name="Gioia J."/>
            <person name="Yerrapragada S."/>
            <person name="Qin X."/>
            <person name="Jiang H."/>
            <person name="Igboeli O.C."/>
            <person name="Muzny D."/>
            <person name="Dugan-Rocha S."/>
            <person name="Ding Y."/>
            <person name="Hawes A."/>
            <person name="Liu W."/>
            <person name="Perez L."/>
            <person name="Kovar C."/>
            <person name="Dinh H."/>
            <person name="Lee S."/>
            <person name="Nazareth L."/>
            <person name="Blyth P."/>
            <person name="Holder M."/>
            <person name="Buhay C."/>
            <person name="Tirumalai M.R."/>
            <person name="Liu Y."/>
            <person name="Dasgupta I."/>
            <person name="Bokhetache L."/>
            <person name="Fujita M."/>
            <person name="Karouia F."/>
            <person name="Eswara Moorthy P."/>
            <person name="Siefert J."/>
            <person name="Uzman A."/>
            <person name="Buzumbo P."/>
            <person name="Verma A."/>
            <person name="Zwiya H."/>
            <person name="McWilliams B.D."/>
            <person name="Olowu A."/>
            <person name="Clinkenbeard K.D."/>
            <person name="Newcombe D."/>
            <person name="Golebiewski L."/>
            <person name="Petrosino J.F."/>
            <person name="Nicholson W.L."/>
            <person name="Fox G.E."/>
            <person name="Venkateswaran K."/>
            <person name="Highlander S.K."/>
            <person name="Weinstock G.M."/>
        </authorList>
    </citation>
    <scope>NUCLEOTIDE SEQUENCE [LARGE SCALE GENOMIC DNA]</scope>
    <source>
        <strain evidence="1 2">SAFR-032</strain>
    </source>
</reference>
<dbReference type="KEGG" id="bpu:BPUM_3368"/>
<dbReference type="EMBL" id="CP000813">
    <property type="protein sequence ID" value="ABV64020.1"/>
    <property type="molecule type" value="Genomic_DNA"/>
</dbReference>
<keyword evidence="2" id="KW-1185">Reference proteome</keyword>
<proteinExistence type="predicted"/>
<dbReference type="AlphaFoldDB" id="A8FIF3"/>
<accession>A8FIF3</accession>
<dbReference type="HOGENOM" id="CLU_3095682_0_0_9"/>
<reference evidence="1 2" key="3">
    <citation type="journal article" date="2013" name="PLoS ONE">
        <title>Candidate genes that may be responsible for the unusual resistances exhibited by Bacillus pumilus SAFR-032 spores.</title>
        <authorList>
            <person name="Tirumalai M.R."/>
            <person name="Rastogi R."/>
            <person name="Zamani N."/>
            <person name="O'Bryant Williams E."/>
            <person name="Allen S."/>
            <person name="Diouf F."/>
            <person name="Kwende S."/>
            <person name="Weinstock G.M."/>
            <person name="Venkateswaran K.J."/>
            <person name="Fox G.E."/>
        </authorList>
    </citation>
    <scope>NUCLEOTIDE SEQUENCE [LARGE SCALE GENOMIC DNA]</scope>
    <source>
        <strain evidence="1 2">SAFR-032</strain>
    </source>
</reference>
<sequence length="51" mass="5844">MMIQLIFESGLQLLKNISVIIEGLQRASLKKIHHESLPASKKKALKIRNEF</sequence>
<protein>
    <submittedName>
        <fullName evidence="1">Uncharacterized protein</fullName>
    </submittedName>
</protein>